<protein>
    <submittedName>
        <fullName evidence="1">Uncharacterized protein</fullName>
    </submittedName>
</protein>
<keyword evidence="2" id="KW-1185">Reference proteome</keyword>
<gene>
    <name evidence="1" type="ORF">A6X21_05450</name>
</gene>
<accession>A0A1C3EC05</accession>
<dbReference type="AlphaFoldDB" id="A0A1C3EC05"/>
<evidence type="ECO:0000313" key="2">
    <source>
        <dbReference type="Proteomes" id="UP000094828"/>
    </source>
</evidence>
<sequence length="81" mass="9086">MPGVKRPRLPRGYWELVALSILTGRNFTDVLVTDVLVLVNSNDQGANEDILDSTLFAVFQFLRHSKSGTQGRVKRLCRLQG</sequence>
<dbReference type="Proteomes" id="UP000094828">
    <property type="component" value="Unassembled WGS sequence"/>
</dbReference>
<dbReference type="EMBL" id="LYDR01000103">
    <property type="protein sequence ID" value="ODA30730.1"/>
    <property type="molecule type" value="Genomic_DNA"/>
</dbReference>
<proteinExistence type="predicted"/>
<reference evidence="1 2" key="1">
    <citation type="submission" date="2016-05" db="EMBL/GenBank/DDBJ databases">
        <title>Genomic and physiological characterization of Planctopirus sp. isolated from fresh water lake.</title>
        <authorList>
            <person name="Subhash Y."/>
            <person name="Ramana C."/>
        </authorList>
    </citation>
    <scope>NUCLEOTIDE SEQUENCE [LARGE SCALE GENOMIC DNA]</scope>
    <source>
        <strain evidence="1 2">JC280</strain>
    </source>
</reference>
<name>A0A1C3EC05_9PLAN</name>
<organism evidence="1 2">
    <name type="scientific">Planctopirus hydrillae</name>
    <dbReference type="NCBI Taxonomy" id="1841610"/>
    <lineage>
        <taxon>Bacteria</taxon>
        <taxon>Pseudomonadati</taxon>
        <taxon>Planctomycetota</taxon>
        <taxon>Planctomycetia</taxon>
        <taxon>Planctomycetales</taxon>
        <taxon>Planctomycetaceae</taxon>
        <taxon>Planctopirus</taxon>
    </lineage>
</organism>
<dbReference type="STRING" id="1841610.A6X21_05450"/>
<comment type="caution">
    <text evidence="1">The sequence shown here is derived from an EMBL/GenBank/DDBJ whole genome shotgun (WGS) entry which is preliminary data.</text>
</comment>
<evidence type="ECO:0000313" key="1">
    <source>
        <dbReference type="EMBL" id="ODA30730.1"/>
    </source>
</evidence>